<dbReference type="InterPro" id="IPR056690">
    <property type="entry name" value="DUF7788"/>
</dbReference>
<dbReference type="InterPro" id="IPR036465">
    <property type="entry name" value="vWFA_dom_sf"/>
</dbReference>
<name>A0A6C0CBB8_9ZZZZ</name>
<feature type="domain" description="DUF7788" evidence="2">
    <location>
        <begin position="331"/>
        <end position="507"/>
    </location>
</feature>
<dbReference type="PANTHER" id="PTHR31373:SF27">
    <property type="entry name" value="TROVE DOMAIN-CONTAINING PROTEIN"/>
    <property type="match status" value="1"/>
</dbReference>
<organism evidence="3">
    <name type="scientific">viral metagenome</name>
    <dbReference type="NCBI Taxonomy" id="1070528"/>
    <lineage>
        <taxon>unclassified sequences</taxon>
        <taxon>metagenomes</taxon>
        <taxon>organismal metagenomes</taxon>
    </lineage>
</organism>
<evidence type="ECO:0000259" key="2">
    <source>
        <dbReference type="Pfam" id="PF25043"/>
    </source>
</evidence>
<proteinExistence type="predicted"/>
<feature type="domain" description="DUF2828" evidence="1">
    <location>
        <begin position="150"/>
        <end position="328"/>
    </location>
</feature>
<dbReference type="PANTHER" id="PTHR31373">
    <property type="entry name" value="OS06G0652100 PROTEIN"/>
    <property type="match status" value="1"/>
</dbReference>
<dbReference type="Pfam" id="PF11443">
    <property type="entry name" value="DUF2828"/>
    <property type="match status" value="2"/>
</dbReference>
<evidence type="ECO:0000259" key="1">
    <source>
        <dbReference type="Pfam" id="PF11443"/>
    </source>
</evidence>
<dbReference type="Gene3D" id="3.40.50.410">
    <property type="entry name" value="von Willebrand factor, type A domain"/>
    <property type="match status" value="1"/>
</dbReference>
<dbReference type="AlphaFoldDB" id="A0A6C0CBB8"/>
<dbReference type="Pfam" id="PF25043">
    <property type="entry name" value="DUF7788"/>
    <property type="match status" value="1"/>
</dbReference>
<dbReference type="InterPro" id="IPR058580">
    <property type="entry name" value="DUF2828"/>
</dbReference>
<dbReference type="PIRSF" id="PIRSF015417">
    <property type="entry name" value="T31B5_30_vWA"/>
    <property type="match status" value="1"/>
</dbReference>
<dbReference type="InterPro" id="IPR011205">
    <property type="entry name" value="UCP015417_vWA"/>
</dbReference>
<sequence length="560" mass="63343">MDGLFSLIGNYFSWNVDNPNEYTTTENGDKALVTSGSKCLNFFTRITRSANINDYVTAFFEAMMEDYDTAIKLLLNLRDIRGGKGEKLIPIVLMVCLKLAFPANVYSDILKNFIDYGCWKDLLRIIEIHNRLCLIIDPLCDTFDNTMECQMFANQLALDYQAYQVCTDSKVAISLCAKWAPGERSHFNQIPIKAANKIMKMMNQTPKEYRVMLSDLRAHLNILERLMSTGQYELIDFKSIPSIAMKNMKKSFSRDTNATGVVSESRTNLHLSYSEYLKKLSAGETKVNVKGIQPHELVSTYLRKSIDLDPLVEAQWNTLVQKTREAGSFSNTIAIVDTSGSMDGQPLEVAVALGILVAECSDSADLKVLTFNTKPRWHHIEGSTLQEKVKCMDYKDWGGSTDLRASFQLILDDAIERKLDPEDMISSLIIFTDMQFDSADGDKWESTFETVTKLFNEQGYELPKIVCWNLRTSDSKSLPIDKNEEGYIMLSGFSAELLKHVLNGDDITPMTMMMTILEPYNVEHDYDDIVMNKRNFTFAQLTTAVANSAIKKGVKPVNNI</sequence>
<dbReference type="EMBL" id="MN739361">
    <property type="protein sequence ID" value="QHT00975.1"/>
    <property type="molecule type" value="Genomic_DNA"/>
</dbReference>
<evidence type="ECO:0008006" key="4">
    <source>
        <dbReference type="Google" id="ProtNLM"/>
    </source>
</evidence>
<protein>
    <recommendedName>
        <fullName evidence="4">TROVE domain-containing protein</fullName>
    </recommendedName>
</protein>
<dbReference type="SUPFAM" id="SSF53300">
    <property type="entry name" value="vWA-like"/>
    <property type="match status" value="1"/>
</dbReference>
<feature type="domain" description="DUF2828" evidence="1">
    <location>
        <begin position="25"/>
        <end position="128"/>
    </location>
</feature>
<evidence type="ECO:0000313" key="3">
    <source>
        <dbReference type="EMBL" id="QHT00975.1"/>
    </source>
</evidence>
<accession>A0A6C0CBB8</accession>
<reference evidence="3" key="1">
    <citation type="journal article" date="2020" name="Nature">
        <title>Giant virus diversity and host interactions through global metagenomics.</title>
        <authorList>
            <person name="Schulz F."/>
            <person name="Roux S."/>
            <person name="Paez-Espino D."/>
            <person name="Jungbluth S."/>
            <person name="Walsh D.A."/>
            <person name="Denef V.J."/>
            <person name="McMahon K.D."/>
            <person name="Konstantinidis K.T."/>
            <person name="Eloe-Fadrosh E.A."/>
            <person name="Kyrpides N.C."/>
            <person name="Woyke T."/>
        </authorList>
    </citation>
    <scope>NUCLEOTIDE SEQUENCE</scope>
    <source>
        <strain evidence="3">GVMAG-M-3300020192-26</strain>
    </source>
</reference>